<evidence type="ECO:0000256" key="6">
    <source>
        <dbReference type="ARBA" id="ARBA00022892"/>
    </source>
</evidence>
<evidence type="ECO:0000256" key="3">
    <source>
        <dbReference type="ARBA" id="ARBA00006218"/>
    </source>
</evidence>
<feature type="domain" description="Rab3GAP catalytic subunit conserved" evidence="8">
    <location>
        <begin position="30"/>
        <end position="76"/>
    </location>
</feature>
<evidence type="ECO:0000313" key="9">
    <source>
        <dbReference type="Proteomes" id="UP000095280"/>
    </source>
</evidence>
<organism evidence="9 10">
    <name type="scientific">Macrostomum lignano</name>
    <dbReference type="NCBI Taxonomy" id="282301"/>
    <lineage>
        <taxon>Eukaryota</taxon>
        <taxon>Metazoa</taxon>
        <taxon>Spiralia</taxon>
        <taxon>Lophotrochozoa</taxon>
        <taxon>Platyhelminthes</taxon>
        <taxon>Rhabditophora</taxon>
        <taxon>Macrostomorpha</taxon>
        <taxon>Macrostomida</taxon>
        <taxon>Macrostomidae</taxon>
        <taxon>Macrostomum</taxon>
    </lineage>
</organism>
<name>A0A1I8J0B2_9PLAT</name>
<dbReference type="InterPro" id="IPR007194">
    <property type="entry name" value="TRAPP_component"/>
</dbReference>
<keyword evidence="9" id="KW-1185">Reference proteome</keyword>
<dbReference type="Pfam" id="PF04051">
    <property type="entry name" value="TRAPP"/>
    <property type="match status" value="1"/>
</dbReference>
<keyword evidence="6" id="KW-0931">ER-Golgi transport</keyword>
<dbReference type="AlphaFoldDB" id="A0A1I8J0B2"/>
<evidence type="ECO:0000256" key="1">
    <source>
        <dbReference type="ARBA" id="ARBA00004222"/>
    </source>
</evidence>
<dbReference type="Pfam" id="PF13890">
    <property type="entry name" value="Rab3-GTPase_cat"/>
    <property type="match status" value="1"/>
</dbReference>
<accession>A0A1I8J0B2</accession>
<dbReference type="GO" id="GO:0005783">
    <property type="term" value="C:endoplasmic reticulum"/>
    <property type="evidence" value="ECO:0007669"/>
    <property type="project" value="UniProtKB-SubCell"/>
</dbReference>
<dbReference type="GO" id="GO:0016236">
    <property type="term" value="P:macroautophagy"/>
    <property type="evidence" value="ECO:0007669"/>
    <property type="project" value="UniProtKB-ARBA"/>
</dbReference>
<evidence type="ECO:0000256" key="2">
    <source>
        <dbReference type="ARBA" id="ARBA00004240"/>
    </source>
</evidence>
<dbReference type="InterPro" id="IPR024096">
    <property type="entry name" value="NO_sig/Golgi_transp_ligand-bd"/>
</dbReference>
<dbReference type="FunFam" id="3.30.1380.20:FF:000001">
    <property type="entry name" value="Trafficking protein particle complex subunit BET3"/>
    <property type="match status" value="1"/>
</dbReference>
<keyword evidence="5" id="KW-0256">Endoplasmic reticulum</keyword>
<dbReference type="GO" id="GO:0030008">
    <property type="term" value="C:TRAPP complex"/>
    <property type="evidence" value="ECO:0007669"/>
    <property type="project" value="InterPro"/>
</dbReference>
<dbReference type="InterPro" id="IPR026147">
    <property type="entry name" value="Rab3GAP1_conserved"/>
</dbReference>
<evidence type="ECO:0000313" key="10">
    <source>
        <dbReference type="WBParaSite" id="maker-uti_cns_0042751-snap-gene-0.1-mRNA-1"/>
    </source>
</evidence>
<keyword evidence="4" id="KW-0813">Transport</keyword>
<dbReference type="WBParaSite" id="maker-uti_cns_0042751-snap-gene-0.1-mRNA-1">
    <property type="protein sequence ID" value="maker-uti_cns_0042751-snap-gene-0.1-mRNA-1"/>
    <property type="gene ID" value="maker-uti_cns_0042751-snap-gene-0.1"/>
</dbReference>
<evidence type="ECO:0000256" key="5">
    <source>
        <dbReference type="ARBA" id="ARBA00022824"/>
    </source>
</evidence>
<dbReference type="Gene3D" id="3.30.1380.20">
    <property type="entry name" value="Trafficking protein particle complex subunit 3"/>
    <property type="match status" value="1"/>
</dbReference>
<keyword evidence="7" id="KW-0333">Golgi apparatus</keyword>
<dbReference type="GO" id="GO:0048193">
    <property type="term" value="P:Golgi vesicle transport"/>
    <property type="evidence" value="ECO:0007669"/>
    <property type="project" value="InterPro"/>
</dbReference>
<comment type="similarity">
    <text evidence="3">Belongs to the TRAPP small subunits family. BET3 subfamily.</text>
</comment>
<evidence type="ECO:0000259" key="8">
    <source>
        <dbReference type="Pfam" id="PF13890"/>
    </source>
</evidence>
<evidence type="ECO:0000256" key="4">
    <source>
        <dbReference type="ARBA" id="ARBA00022448"/>
    </source>
</evidence>
<dbReference type="PANTHER" id="PTHR13048">
    <property type="entry name" value="TRAFFICKING PROTEIN PARTICLE COMPLEX SUBUNIT 3"/>
    <property type="match status" value="1"/>
</dbReference>
<sequence length="397" mass="43754">MSTAHTMSPQACQRQACQPGSFAKRLERYTLQLSARMQLPGNIWLETWQLAKPIPARLQRRLFDDTKEVEKILQQLSGLTPAEVAKLFATQAMLCWSGLASLVWSAEESYASESAPKFLRTLEAACEKACDATRERTANPDRYEKLSNRSRLLARGPIGSALQRMFVESHAASARCRCCAAACRQIATSATLAESSSATNSGGNFPPFTAKEMLLRCVGASTRAGFATDTSAISSELLTLTYGAFVSQLLKDYESDESVNKQLDTMGYNIGIRIVEDYLARTSVRRCGDLRETADKIVKDGFKHYLGVAPTIQGMTHNEFSLVLDSNPLTEFVELPQSHANLQFSNIICGALRGALEAVHLQIDAQFVQDTLRGDPATEIRVKFIKRIEETLPPGED</sequence>
<comment type="subcellular location">
    <subcellularLocation>
        <location evidence="2">Endoplasmic reticulum</location>
    </subcellularLocation>
    <subcellularLocation>
        <location evidence="1">Golgi apparatus</location>
        <location evidence="1">cis-Golgi network</location>
    </subcellularLocation>
</comment>
<dbReference type="Proteomes" id="UP000095280">
    <property type="component" value="Unplaced"/>
</dbReference>
<dbReference type="CDD" id="cd14942">
    <property type="entry name" value="TRAPPC3_bet3"/>
    <property type="match status" value="1"/>
</dbReference>
<proteinExistence type="inferred from homology"/>
<reference evidence="10" key="1">
    <citation type="submission" date="2016-11" db="UniProtKB">
        <authorList>
            <consortium name="WormBaseParasite"/>
        </authorList>
    </citation>
    <scope>IDENTIFICATION</scope>
</reference>
<evidence type="ECO:0000256" key="7">
    <source>
        <dbReference type="ARBA" id="ARBA00023034"/>
    </source>
</evidence>
<dbReference type="SUPFAM" id="SSF111126">
    <property type="entry name" value="Ligand-binding domain in the NO signalling and Golgi transport"/>
    <property type="match status" value="1"/>
</dbReference>
<dbReference type="InterPro" id="IPR016721">
    <property type="entry name" value="Bet3"/>
</dbReference>
<protein>
    <submittedName>
        <fullName evidence="10">Rab3-GTPase_cat domain-containing protein</fullName>
    </submittedName>
</protein>
<dbReference type="GO" id="GO:0005794">
    <property type="term" value="C:Golgi apparatus"/>
    <property type="evidence" value="ECO:0007669"/>
    <property type="project" value="UniProtKB-SubCell"/>
</dbReference>